<dbReference type="InterPro" id="IPR000873">
    <property type="entry name" value="AMP-dep_synth/lig_dom"/>
</dbReference>
<dbReference type="InterPro" id="IPR042099">
    <property type="entry name" value="ANL_N_sf"/>
</dbReference>
<evidence type="ECO:0000259" key="6">
    <source>
        <dbReference type="Pfam" id="PF00501"/>
    </source>
</evidence>
<evidence type="ECO:0000313" key="8">
    <source>
        <dbReference type="EMBL" id="THF82069.1"/>
    </source>
</evidence>
<reference evidence="8 9" key="1">
    <citation type="submission" date="2019-04" db="EMBL/GenBank/DDBJ databases">
        <title>Bacillus sediminilitoris sp. nov., isolated from a tidal flat sediment on the East China Sea.</title>
        <authorList>
            <person name="Wei Y."/>
            <person name="Mao H."/>
            <person name="Fang J."/>
        </authorList>
    </citation>
    <scope>NUCLEOTIDE SEQUENCE [LARGE SCALE GENOMIC DNA]</scope>
    <source>
        <strain evidence="8 9">DSL-17</strain>
    </source>
</reference>
<dbReference type="Pfam" id="PF13193">
    <property type="entry name" value="AMP-binding_C"/>
    <property type="match status" value="1"/>
</dbReference>
<dbReference type="OrthoDB" id="9762242at2"/>
<comment type="pathway">
    <text evidence="5">Quinol/quinone metabolism; menaquinone biosynthesis.</text>
</comment>
<dbReference type="EC" id="6.2.1.26" evidence="5"/>
<keyword evidence="1 5" id="KW-0474">Menaquinone biosynthesis</keyword>
<feature type="domain" description="AMP-binding enzyme C-terminal" evidence="7">
    <location>
        <begin position="403"/>
        <end position="476"/>
    </location>
</feature>
<sequence>MDQLMPNWLRQRAELTPDRLAVITENEQVTFKQLYINVQKRVGLLSLYGVEKGQHIAILMKNSMDMIETIHAVLSLGAVAVMLNTRLTNQELMWQLLDVEAFHVICHDEFKHKIQDVHHVKIIVGEEVNQELTHTTPKLHEVDYSTNQVATIMYTSGTTGHPKGVLQTFENHWSSAVGSALNLGLQSNDRWLLAVPLFHISGLSILIRSVIYGMGIVLHERFDASKMNQAIIHNNVTIVSVVTTMLKQMLDNLDKQQYPSTLRCILAGGGPVPKSILEDCQSRNIPVYQTYGMTETASQVVTLTPEHSMSKIGSAGKPLFPCQIKIVKDGKECSPNEEGEILVKGPNITKGYWKREEATNKAIQDGWLHTGDQGYKDDEGFLFVLDRRSDLIISGGENVYPAEIEAVLLSHPKIKDAGVVGVEDNKWGQSPHAFIVTREDISIFELEQFCKSRLASYKIPKNFSFLDELPRNAANKLLRRELKGRMNKGMKQ</sequence>
<keyword evidence="4 5" id="KW-0067">ATP-binding</keyword>
<dbReference type="EMBL" id="SSNT01000003">
    <property type="protein sequence ID" value="THF82069.1"/>
    <property type="molecule type" value="Genomic_DNA"/>
</dbReference>
<dbReference type="InterPro" id="IPR020845">
    <property type="entry name" value="AMP-binding_CS"/>
</dbReference>
<dbReference type="FunFam" id="3.30.300.30:FF:000008">
    <property type="entry name" value="2,3-dihydroxybenzoate-AMP ligase"/>
    <property type="match status" value="1"/>
</dbReference>
<accession>A0A4S4C8J1</accession>
<comment type="pathway">
    <text evidence="5">Quinol/quinone metabolism; 1,4-dihydroxy-2-naphthoate biosynthesis; 1,4-dihydroxy-2-naphthoate from chorismate: step 5/7.</text>
</comment>
<evidence type="ECO:0000256" key="1">
    <source>
        <dbReference type="ARBA" id="ARBA00022428"/>
    </source>
</evidence>
<evidence type="ECO:0000256" key="3">
    <source>
        <dbReference type="ARBA" id="ARBA00022741"/>
    </source>
</evidence>
<dbReference type="InterPro" id="IPR045851">
    <property type="entry name" value="AMP-bd_C_sf"/>
</dbReference>
<comment type="catalytic activity">
    <reaction evidence="5">
        <text>2-succinylbenzoate + ATP + CoA = 2-succinylbenzoyl-CoA + AMP + diphosphate</text>
        <dbReference type="Rhea" id="RHEA:17009"/>
        <dbReference type="ChEBI" id="CHEBI:18325"/>
        <dbReference type="ChEBI" id="CHEBI:30616"/>
        <dbReference type="ChEBI" id="CHEBI:33019"/>
        <dbReference type="ChEBI" id="CHEBI:57287"/>
        <dbReference type="ChEBI" id="CHEBI:57364"/>
        <dbReference type="ChEBI" id="CHEBI:456215"/>
        <dbReference type="EC" id="6.2.1.26"/>
    </reaction>
</comment>
<organism evidence="8 9">
    <name type="scientific">Metabacillus sediminilitoris</name>
    <dbReference type="NCBI Taxonomy" id="2567941"/>
    <lineage>
        <taxon>Bacteria</taxon>
        <taxon>Bacillati</taxon>
        <taxon>Bacillota</taxon>
        <taxon>Bacilli</taxon>
        <taxon>Bacillales</taxon>
        <taxon>Bacillaceae</taxon>
        <taxon>Metabacillus</taxon>
    </lineage>
</organism>
<evidence type="ECO:0000259" key="7">
    <source>
        <dbReference type="Pfam" id="PF13193"/>
    </source>
</evidence>
<dbReference type="NCBIfam" id="NF002966">
    <property type="entry name" value="PRK03640.1"/>
    <property type="match status" value="1"/>
</dbReference>
<comment type="caution">
    <text evidence="8">The sequence shown here is derived from an EMBL/GenBank/DDBJ whole genome shotgun (WGS) entry which is preliminary data.</text>
</comment>
<keyword evidence="2 5" id="KW-0436">Ligase</keyword>
<dbReference type="GO" id="GO:0005524">
    <property type="term" value="F:ATP binding"/>
    <property type="evidence" value="ECO:0007669"/>
    <property type="project" value="UniProtKB-KW"/>
</dbReference>
<dbReference type="Proteomes" id="UP000310334">
    <property type="component" value="Unassembled WGS sequence"/>
</dbReference>
<dbReference type="GO" id="GO:0009234">
    <property type="term" value="P:menaquinone biosynthetic process"/>
    <property type="evidence" value="ECO:0007669"/>
    <property type="project" value="UniProtKB-UniRule"/>
</dbReference>
<dbReference type="SUPFAM" id="SSF56801">
    <property type="entry name" value="Acetyl-CoA synthetase-like"/>
    <property type="match status" value="1"/>
</dbReference>
<name>A0A4S4C8J1_9BACI</name>
<dbReference type="Gene3D" id="3.30.300.30">
    <property type="match status" value="1"/>
</dbReference>
<dbReference type="UniPathway" id="UPA00079"/>
<keyword evidence="9" id="KW-1185">Reference proteome</keyword>
<evidence type="ECO:0000256" key="2">
    <source>
        <dbReference type="ARBA" id="ARBA00022598"/>
    </source>
</evidence>
<dbReference type="UniPathway" id="UPA01057">
    <property type="reaction ID" value="UER00166"/>
</dbReference>
<dbReference type="PROSITE" id="PS00455">
    <property type="entry name" value="AMP_BINDING"/>
    <property type="match status" value="1"/>
</dbReference>
<evidence type="ECO:0000256" key="5">
    <source>
        <dbReference type="HAMAP-Rule" id="MF_00731"/>
    </source>
</evidence>
<dbReference type="InterPro" id="IPR010192">
    <property type="entry name" value="MenE"/>
</dbReference>
<keyword evidence="3 5" id="KW-0547">Nucleotide-binding</keyword>
<evidence type="ECO:0000313" key="9">
    <source>
        <dbReference type="Proteomes" id="UP000310334"/>
    </source>
</evidence>
<protein>
    <recommendedName>
        <fullName evidence="5">2-succinylbenzoate--CoA ligase</fullName>
        <ecNumber evidence="5">6.2.1.26</ecNumber>
    </recommendedName>
    <alternativeName>
        <fullName evidence="5">o-succinylbenzoyl-CoA synthetase</fullName>
        <shortName evidence="5">OSB-CoA synthetase</shortName>
    </alternativeName>
</protein>
<dbReference type="InterPro" id="IPR025110">
    <property type="entry name" value="AMP-bd_C"/>
</dbReference>
<dbReference type="Pfam" id="PF00501">
    <property type="entry name" value="AMP-binding"/>
    <property type="match status" value="1"/>
</dbReference>
<comment type="function">
    <text evidence="5">Converts 2-succinylbenzoate (OSB) to 2-succinylbenzoyl-CoA (OSB-CoA).</text>
</comment>
<dbReference type="HAMAP" id="MF_00731">
    <property type="entry name" value="MenE"/>
    <property type="match status" value="1"/>
</dbReference>
<dbReference type="NCBIfam" id="TIGR01923">
    <property type="entry name" value="menE"/>
    <property type="match status" value="1"/>
</dbReference>
<evidence type="ECO:0000256" key="4">
    <source>
        <dbReference type="ARBA" id="ARBA00022840"/>
    </source>
</evidence>
<dbReference type="PANTHER" id="PTHR24096">
    <property type="entry name" value="LONG-CHAIN-FATTY-ACID--COA LIGASE"/>
    <property type="match status" value="1"/>
</dbReference>
<gene>
    <name evidence="5 8" type="primary">menE</name>
    <name evidence="8" type="ORF">E6W99_05325</name>
</gene>
<comment type="similarity">
    <text evidence="5">Belongs to the ATP-dependent AMP-binding enzyme family. MenE subfamily.</text>
</comment>
<dbReference type="AlphaFoldDB" id="A0A4S4C8J1"/>
<dbReference type="CDD" id="cd05912">
    <property type="entry name" value="OSB_CoA_lg"/>
    <property type="match status" value="1"/>
</dbReference>
<dbReference type="Gene3D" id="3.40.50.12780">
    <property type="entry name" value="N-terminal domain of ligase-like"/>
    <property type="match status" value="1"/>
</dbReference>
<dbReference type="PANTHER" id="PTHR24096:SF149">
    <property type="entry name" value="AMP-BINDING DOMAIN-CONTAINING PROTEIN-RELATED"/>
    <property type="match status" value="1"/>
</dbReference>
<feature type="domain" description="AMP-dependent synthetase/ligase" evidence="6">
    <location>
        <begin position="10"/>
        <end position="353"/>
    </location>
</feature>
<proteinExistence type="inferred from homology"/>
<dbReference type="GO" id="GO:0008756">
    <property type="term" value="F:o-succinylbenzoate-CoA ligase activity"/>
    <property type="evidence" value="ECO:0007669"/>
    <property type="project" value="UniProtKB-UniRule"/>
</dbReference>